<gene>
    <name evidence="1" type="ORF">H1P_3190002</name>
</gene>
<dbReference type="Proteomes" id="UP000320055">
    <property type="component" value="Unassembled WGS sequence"/>
</dbReference>
<proteinExistence type="predicted"/>
<reference evidence="1 2" key="1">
    <citation type="submission" date="2019-01" db="EMBL/GenBank/DDBJ databases">
        <authorList>
            <person name="Brito A."/>
        </authorList>
    </citation>
    <scope>NUCLEOTIDE SEQUENCE [LARGE SCALE GENOMIC DNA]</scope>
    <source>
        <strain evidence="1">1</strain>
    </source>
</reference>
<name>A0A563VV05_9CYAN</name>
<accession>A0A563VV05</accession>
<organism evidence="1 2">
    <name type="scientific">Hyella patelloides LEGE 07179</name>
    <dbReference type="NCBI Taxonomy" id="945734"/>
    <lineage>
        <taxon>Bacteria</taxon>
        <taxon>Bacillati</taxon>
        <taxon>Cyanobacteriota</taxon>
        <taxon>Cyanophyceae</taxon>
        <taxon>Pleurocapsales</taxon>
        <taxon>Hyellaceae</taxon>
        <taxon>Hyella</taxon>
    </lineage>
</organism>
<keyword evidence="2" id="KW-1185">Reference proteome</keyword>
<evidence type="ECO:0000313" key="2">
    <source>
        <dbReference type="Proteomes" id="UP000320055"/>
    </source>
</evidence>
<protein>
    <submittedName>
        <fullName evidence="1">Membrane-anchored protein</fullName>
    </submittedName>
</protein>
<evidence type="ECO:0000313" key="1">
    <source>
        <dbReference type="EMBL" id="VEP15229.1"/>
    </source>
</evidence>
<dbReference type="EMBL" id="CAACVJ010000245">
    <property type="protein sequence ID" value="VEP15229.1"/>
    <property type="molecule type" value="Genomic_DNA"/>
</dbReference>
<dbReference type="AlphaFoldDB" id="A0A563VV05"/>
<sequence length="52" mass="6337">MPENQRNQINQEIRDLRRERDRRQAFVVEIKVDSFGNSIPDSLWLGDNNYRF</sequence>